<evidence type="ECO:0000256" key="9">
    <source>
        <dbReference type="ARBA" id="ARBA00023098"/>
    </source>
</evidence>
<evidence type="ECO:0000256" key="1">
    <source>
        <dbReference type="ARBA" id="ARBA00004141"/>
    </source>
</evidence>
<dbReference type="EC" id="4.2.1.134" evidence="4 14"/>
<keyword evidence="9 14" id="KW-0443">Lipid metabolism</keyword>
<comment type="subcellular location">
    <subcellularLocation>
        <location evidence="14">Endoplasmic reticulum membrane</location>
        <topology evidence="14">Multi-pass membrane protein</topology>
    </subcellularLocation>
    <subcellularLocation>
        <location evidence="1">Membrane</location>
        <topology evidence="1">Multi-pass membrane protein</topology>
    </subcellularLocation>
</comment>
<organism evidence="15 16">
    <name type="scientific">Ascodesmis nigricans</name>
    <dbReference type="NCBI Taxonomy" id="341454"/>
    <lineage>
        <taxon>Eukaryota</taxon>
        <taxon>Fungi</taxon>
        <taxon>Dikarya</taxon>
        <taxon>Ascomycota</taxon>
        <taxon>Pezizomycotina</taxon>
        <taxon>Pezizomycetes</taxon>
        <taxon>Pezizales</taxon>
        <taxon>Ascodesmidaceae</taxon>
        <taxon>Ascodesmis</taxon>
    </lineage>
</organism>
<feature type="transmembrane region" description="Helical" evidence="14">
    <location>
        <begin position="180"/>
        <end position="199"/>
    </location>
</feature>
<proteinExistence type="inferred from homology"/>
<dbReference type="InterPro" id="IPR007482">
    <property type="entry name" value="Tyr_Pase-like_PTPLA"/>
</dbReference>
<evidence type="ECO:0000256" key="7">
    <source>
        <dbReference type="ARBA" id="ARBA00022832"/>
    </source>
</evidence>
<feature type="transmembrane region" description="Helical" evidence="14">
    <location>
        <begin position="21"/>
        <end position="42"/>
    </location>
</feature>
<comment type="similarity">
    <text evidence="3 14">Belongs to the very long-chain fatty acids dehydratase HACD family.</text>
</comment>
<keyword evidence="16" id="KW-1185">Reference proteome</keyword>
<dbReference type="UniPathway" id="UPA00094"/>
<dbReference type="AlphaFoldDB" id="A0A4S2N1Y6"/>
<dbReference type="GO" id="GO:0030148">
    <property type="term" value="P:sphingolipid biosynthetic process"/>
    <property type="evidence" value="ECO:0007669"/>
    <property type="project" value="TreeGrafter"/>
</dbReference>
<evidence type="ECO:0000256" key="11">
    <source>
        <dbReference type="ARBA" id="ARBA00023160"/>
    </source>
</evidence>
<sequence length="217" mass="24842">MSGKPAKASARSSGSSLVTKYLILYNTISCILWLGVLGRVLLLLPLFHHSDIFSSVGEYTKWTQTVALLEIVHIVLRLVRSSLPTTVTQVASRILLVWGVCDRFQNAQVTWAYTTMLVAWSVTEVCRYSYYVVNLTRSTSGVLTWLRYNTFFILYPMGAGSEFLCIIAALQEAWSWDQRYYWFLCAILVTYPPGLFVQYTHMMAQRRKQIRGKKKAN</sequence>
<keyword evidence="10 14" id="KW-0472">Membrane</keyword>
<evidence type="ECO:0000313" key="15">
    <source>
        <dbReference type="EMBL" id="TGZ83033.1"/>
    </source>
</evidence>
<keyword evidence="8 14" id="KW-1133">Transmembrane helix</keyword>
<evidence type="ECO:0000256" key="13">
    <source>
        <dbReference type="ARBA" id="ARBA00036671"/>
    </source>
</evidence>
<evidence type="ECO:0000256" key="12">
    <source>
        <dbReference type="ARBA" id="ARBA00023239"/>
    </source>
</evidence>
<evidence type="ECO:0000256" key="10">
    <source>
        <dbReference type="ARBA" id="ARBA00023136"/>
    </source>
</evidence>
<keyword evidence="14" id="KW-0256">Endoplasmic reticulum</keyword>
<dbReference type="STRING" id="341454.A0A4S2N1Y6"/>
<dbReference type="GO" id="GO:0102158">
    <property type="term" value="F:very-long-chain (3R)-3-hydroxyacyl-CoA dehydratase activity"/>
    <property type="evidence" value="ECO:0007669"/>
    <property type="project" value="UniProtKB-EC"/>
</dbReference>
<evidence type="ECO:0000256" key="5">
    <source>
        <dbReference type="ARBA" id="ARBA00022516"/>
    </source>
</evidence>
<keyword evidence="12 14" id="KW-0456">Lyase</keyword>
<evidence type="ECO:0000256" key="6">
    <source>
        <dbReference type="ARBA" id="ARBA00022692"/>
    </source>
</evidence>
<protein>
    <recommendedName>
        <fullName evidence="4 14">Very-long-chain (3R)-3-hydroxyacyl-CoA dehydratase</fullName>
        <ecNumber evidence="4 14">4.2.1.134</ecNumber>
    </recommendedName>
</protein>
<dbReference type="PANTHER" id="PTHR11035">
    <property type="entry name" value="VERY-LONG-CHAIN (3R)-3-HYDROXYACYL-COA DEHYDRATASE"/>
    <property type="match status" value="1"/>
</dbReference>
<dbReference type="InParanoid" id="A0A4S2N1Y6"/>
<comment type="caution">
    <text evidence="14">Lacks conserved residue(s) required for the propagation of feature annotation.</text>
</comment>
<dbReference type="GO" id="GO:0030497">
    <property type="term" value="P:fatty acid elongation"/>
    <property type="evidence" value="ECO:0007669"/>
    <property type="project" value="TreeGrafter"/>
</dbReference>
<dbReference type="GO" id="GO:0042761">
    <property type="term" value="P:very long-chain fatty acid biosynthetic process"/>
    <property type="evidence" value="ECO:0007669"/>
    <property type="project" value="TreeGrafter"/>
</dbReference>
<dbReference type="FunCoup" id="A0A4S2N1Y6">
    <property type="interactions" value="546"/>
</dbReference>
<evidence type="ECO:0000256" key="2">
    <source>
        <dbReference type="ARBA" id="ARBA00005194"/>
    </source>
</evidence>
<comment type="catalytic activity">
    <reaction evidence="13 14">
        <text>a very-long-chain (3R)-3-hydroxyacyl-CoA = a very-long-chain (2E)-enoyl-CoA + H2O</text>
        <dbReference type="Rhea" id="RHEA:45812"/>
        <dbReference type="ChEBI" id="CHEBI:15377"/>
        <dbReference type="ChEBI" id="CHEBI:83728"/>
        <dbReference type="ChEBI" id="CHEBI:85440"/>
        <dbReference type="EC" id="4.2.1.134"/>
    </reaction>
</comment>
<evidence type="ECO:0000256" key="8">
    <source>
        <dbReference type="ARBA" id="ARBA00022989"/>
    </source>
</evidence>
<comment type="function">
    <text evidence="14">Catalyzes the third of the four reactions of the long-chain fatty acids elongation cycle. This endoplasmic reticulum-bound enzymatic process, allows the addition of two carbons to the chain of long- and very long-chain fatty acids/VLCFAs per cycle. This enzyme catalyzes the dehydration of the 3-hydroxyacyl-CoA intermediate into trans-2,3-enoyl-CoA, within each cycle of fatty acid elongation. Thereby, it participates to the production of VLCFAs of different chain lengths that are involved in multiple biological processes as precursors of membrane lipids and lipid mediators.</text>
</comment>
<keyword evidence="6 14" id="KW-0812">Transmembrane</keyword>
<dbReference type="EMBL" id="ML220114">
    <property type="protein sequence ID" value="TGZ83033.1"/>
    <property type="molecule type" value="Genomic_DNA"/>
</dbReference>
<dbReference type="PANTHER" id="PTHR11035:SF3">
    <property type="entry name" value="VERY-LONG-CHAIN (3R)-3-HYDROXYACYL-COA DEHYDRATASE"/>
    <property type="match status" value="1"/>
</dbReference>
<evidence type="ECO:0000256" key="4">
    <source>
        <dbReference type="ARBA" id="ARBA00013122"/>
    </source>
</evidence>
<dbReference type="OrthoDB" id="46988at2759"/>
<feature type="transmembrane region" description="Helical" evidence="14">
    <location>
        <begin position="152"/>
        <end position="174"/>
    </location>
</feature>
<dbReference type="GO" id="GO:0005789">
    <property type="term" value="C:endoplasmic reticulum membrane"/>
    <property type="evidence" value="ECO:0007669"/>
    <property type="project" value="UniProtKB-SubCell"/>
</dbReference>
<keyword evidence="11 14" id="KW-0275">Fatty acid biosynthesis</keyword>
<reference evidence="15 16" key="1">
    <citation type="submission" date="2019-04" db="EMBL/GenBank/DDBJ databases">
        <title>Comparative genomics and transcriptomics to analyze fruiting body development in filamentous ascomycetes.</title>
        <authorList>
            <consortium name="DOE Joint Genome Institute"/>
            <person name="Lutkenhaus R."/>
            <person name="Traeger S."/>
            <person name="Breuer J."/>
            <person name="Kuo A."/>
            <person name="Lipzen A."/>
            <person name="Pangilinan J."/>
            <person name="Dilworth D."/>
            <person name="Sandor L."/>
            <person name="Poggeler S."/>
            <person name="Barry K."/>
            <person name="Grigoriev I.V."/>
            <person name="Nowrousian M."/>
        </authorList>
    </citation>
    <scope>NUCLEOTIDE SEQUENCE [LARGE SCALE GENOMIC DNA]</scope>
    <source>
        <strain evidence="15 16">CBS 389.68</strain>
    </source>
</reference>
<evidence type="ECO:0000256" key="3">
    <source>
        <dbReference type="ARBA" id="ARBA00007811"/>
    </source>
</evidence>
<keyword evidence="5 14" id="KW-0444">Lipid biosynthesis</keyword>
<comment type="pathway">
    <text evidence="2 14">Lipid metabolism; fatty acid biosynthesis.</text>
</comment>
<accession>A0A4S2N1Y6</accession>
<evidence type="ECO:0000313" key="16">
    <source>
        <dbReference type="Proteomes" id="UP000298138"/>
    </source>
</evidence>
<name>A0A4S2N1Y6_9PEZI</name>
<dbReference type="Proteomes" id="UP000298138">
    <property type="component" value="Unassembled WGS sequence"/>
</dbReference>
<gene>
    <name evidence="15" type="ORF">EX30DRAFT_339272</name>
</gene>
<dbReference type="Pfam" id="PF04387">
    <property type="entry name" value="PTPLA"/>
    <property type="match status" value="1"/>
</dbReference>
<evidence type="ECO:0000256" key="14">
    <source>
        <dbReference type="RuleBase" id="RU363109"/>
    </source>
</evidence>
<keyword evidence="7 14" id="KW-0276">Fatty acid metabolism</keyword>